<protein>
    <submittedName>
        <fullName evidence="2">Uncharacterized protein</fullName>
    </submittedName>
</protein>
<gene>
    <name evidence="2" type="ORF">Pmani_029835</name>
</gene>
<organism evidence="2 3">
    <name type="scientific">Petrolisthes manimaculis</name>
    <dbReference type="NCBI Taxonomy" id="1843537"/>
    <lineage>
        <taxon>Eukaryota</taxon>
        <taxon>Metazoa</taxon>
        <taxon>Ecdysozoa</taxon>
        <taxon>Arthropoda</taxon>
        <taxon>Crustacea</taxon>
        <taxon>Multicrustacea</taxon>
        <taxon>Malacostraca</taxon>
        <taxon>Eumalacostraca</taxon>
        <taxon>Eucarida</taxon>
        <taxon>Decapoda</taxon>
        <taxon>Pleocyemata</taxon>
        <taxon>Anomura</taxon>
        <taxon>Galatheoidea</taxon>
        <taxon>Porcellanidae</taxon>
        <taxon>Petrolisthes</taxon>
    </lineage>
</organism>
<sequence length="210" mass="22557">MLGGEQETTTLWPRGRRALGRSGVSGQIREPLWQLGCPGGVLLALSVGLLVSQLERCPNTSPLSDHRCPYTSPSSDHRCPNTSPSSDRRGPSSCHRVTARVTAFTGSSVALVKIPRSLLHRLTSGSVLQVGATKTRASEASEAVCWEEGGLGGCGRQSWQGAAQRNGGKGEWERRGEKEGRKERGIGKGRKIDVIIESSKRRKGDEVMNG</sequence>
<accession>A0AAE1NWW3</accession>
<name>A0AAE1NWW3_9EUCA</name>
<evidence type="ECO:0000256" key="1">
    <source>
        <dbReference type="SAM" id="MobiDB-lite"/>
    </source>
</evidence>
<dbReference type="AlphaFoldDB" id="A0AAE1NWW3"/>
<feature type="compositionally biased region" description="Basic and acidic residues" evidence="1">
    <location>
        <begin position="168"/>
        <end position="188"/>
    </location>
</feature>
<keyword evidence="3" id="KW-1185">Reference proteome</keyword>
<feature type="region of interest" description="Disordered" evidence="1">
    <location>
        <begin position="60"/>
        <end position="93"/>
    </location>
</feature>
<evidence type="ECO:0000313" key="3">
    <source>
        <dbReference type="Proteomes" id="UP001292094"/>
    </source>
</evidence>
<dbReference type="Proteomes" id="UP001292094">
    <property type="component" value="Unassembled WGS sequence"/>
</dbReference>
<proteinExistence type="predicted"/>
<evidence type="ECO:0000313" key="2">
    <source>
        <dbReference type="EMBL" id="KAK4297774.1"/>
    </source>
</evidence>
<feature type="region of interest" description="Disordered" evidence="1">
    <location>
        <begin position="156"/>
        <end position="188"/>
    </location>
</feature>
<reference evidence="2" key="1">
    <citation type="submission" date="2023-11" db="EMBL/GenBank/DDBJ databases">
        <title>Genome assemblies of two species of porcelain crab, Petrolisthes cinctipes and Petrolisthes manimaculis (Anomura: Porcellanidae).</title>
        <authorList>
            <person name="Angst P."/>
        </authorList>
    </citation>
    <scope>NUCLEOTIDE SEQUENCE</scope>
    <source>
        <strain evidence="2">PB745_02</strain>
        <tissue evidence="2">Gill</tissue>
    </source>
</reference>
<comment type="caution">
    <text evidence="2">The sequence shown here is derived from an EMBL/GenBank/DDBJ whole genome shotgun (WGS) entry which is preliminary data.</text>
</comment>
<dbReference type="EMBL" id="JAWZYT010003573">
    <property type="protein sequence ID" value="KAK4297774.1"/>
    <property type="molecule type" value="Genomic_DNA"/>
</dbReference>